<evidence type="ECO:0000313" key="2">
    <source>
        <dbReference type="EMBL" id="GAM76154.1"/>
    </source>
</evidence>
<dbReference type="Proteomes" id="UP000031666">
    <property type="component" value="Unassembled WGS sequence"/>
</dbReference>
<reference evidence="2 3" key="1">
    <citation type="submission" date="2015-01" db="EMBL/GenBank/DDBJ databases">
        <title>Vibrio sp. C94 JCM 19241 whole genome shotgun sequence.</title>
        <authorList>
            <person name="Sawabe T."/>
            <person name="Meirelles P."/>
            <person name="Feng G."/>
            <person name="Sayaka M."/>
            <person name="Hattori M."/>
            <person name="Ohkuma M."/>
        </authorList>
    </citation>
    <scope>NUCLEOTIDE SEQUENCE [LARGE SCALE GENOMIC DNA]</scope>
    <source>
        <strain evidence="3">JCM 19241</strain>
    </source>
</reference>
<gene>
    <name evidence="2" type="ORF">JCM19241_452</name>
</gene>
<dbReference type="STRING" id="1481914.JCM19241_452"/>
<dbReference type="AlphaFoldDB" id="A0A0B8QP31"/>
<feature type="transmembrane region" description="Helical" evidence="1">
    <location>
        <begin position="149"/>
        <end position="171"/>
    </location>
</feature>
<dbReference type="GO" id="GO:0019645">
    <property type="term" value="P:anaerobic electron transport chain"/>
    <property type="evidence" value="ECO:0007669"/>
    <property type="project" value="InterPro"/>
</dbReference>
<evidence type="ECO:0000256" key="1">
    <source>
        <dbReference type="SAM" id="Phobius"/>
    </source>
</evidence>
<dbReference type="InterPro" id="IPR007059">
    <property type="entry name" value="DmsC"/>
</dbReference>
<feature type="transmembrane region" description="Helical" evidence="1">
    <location>
        <begin position="41"/>
        <end position="63"/>
    </location>
</feature>
<keyword evidence="2" id="KW-0560">Oxidoreductase</keyword>
<accession>A0A0B8QP31</accession>
<keyword evidence="1" id="KW-1133">Transmembrane helix</keyword>
<organism evidence="2 3">
    <name type="scientific">Vibrio ishigakensis</name>
    <dbReference type="NCBI Taxonomy" id="1481914"/>
    <lineage>
        <taxon>Bacteria</taxon>
        <taxon>Pseudomonadati</taxon>
        <taxon>Pseudomonadota</taxon>
        <taxon>Gammaproteobacteria</taxon>
        <taxon>Vibrionales</taxon>
        <taxon>Vibrionaceae</taxon>
        <taxon>Vibrio</taxon>
    </lineage>
</organism>
<dbReference type="Pfam" id="PF04976">
    <property type="entry name" value="DmsC"/>
    <property type="match status" value="1"/>
</dbReference>
<dbReference type="GO" id="GO:0005886">
    <property type="term" value="C:plasma membrane"/>
    <property type="evidence" value="ECO:0007669"/>
    <property type="project" value="TreeGrafter"/>
</dbReference>
<keyword evidence="1" id="KW-0812">Transmembrane</keyword>
<reference evidence="2 3" key="2">
    <citation type="submission" date="2015-01" db="EMBL/GenBank/DDBJ databases">
        <authorList>
            <consortium name="NBRP consortium"/>
            <person name="Sawabe T."/>
            <person name="Meirelles P."/>
            <person name="Feng G."/>
            <person name="Sayaka M."/>
            <person name="Hattori M."/>
            <person name="Ohkuma M."/>
        </authorList>
    </citation>
    <scope>NUCLEOTIDE SEQUENCE [LARGE SCALE GENOMIC DNA]</scope>
    <source>
        <strain evidence="3">JCM 19241</strain>
    </source>
</reference>
<name>A0A0B8QP31_9VIBR</name>
<protein>
    <submittedName>
        <fullName evidence="2">Anaerobic dimethyl sulfoxide reductase chain C</fullName>
        <ecNumber evidence="2">1.8.5.3</ecNumber>
    </submittedName>
</protein>
<sequence length="281" mass="30314">MIYELPLVGFTTLAQTAVGAHIALSLYQWKNLDKPSRELHIARFIILGFMAIGFMCSTTHLGSPLRAFNAFNRVGASALSNEILTGSSFLTLAGLAWFTSLLNLGGRAIQKLLTALSVVVGVVFMFAMANVYYIPSVPTWFSMNTFVEFWFTVLTLGVLLAATLVQVLGLSRGCATKALALIGITFIAFHLASIVLQTLFFSGVTTAIHQGISQLQSLSGYLTAQVMLSAVAIVLWIISAFSALGKSTRSALLCITFMVLMVAELAGRNVFYGMHFTAGLY</sequence>
<dbReference type="GO" id="GO:0009389">
    <property type="term" value="F:dimethyl sulfoxide reductase activity"/>
    <property type="evidence" value="ECO:0007669"/>
    <property type="project" value="TreeGrafter"/>
</dbReference>
<dbReference type="EC" id="1.8.5.3" evidence="2"/>
<evidence type="ECO:0000313" key="3">
    <source>
        <dbReference type="Proteomes" id="UP000031666"/>
    </source>
</evidence>
<dbReference type="GO" id="GO:0009390">
    <property type="term" value="C:dimethyl sulfoxide reductase complex"/>
    <property type="evidence" value="ECO:0007669"/>
    <property type="project" value="TreeGrafter"/>
</dbReference>
<keyword evidence="1" id="KW-0472">Membrane</keyword>
<comment type="caution">
    <text evidence="2">The sequence shown here is derived from an EMBL/GenBank/DDBJ whole genome shotgun (WGS) entry which is preliminary data.</text>
</comment>
<feature type="transmembrane region" description="Helical" evidence="1">
    <location>
        <begin position="112"/>
        <end position="134"/>
    </location>
</feature>
<feature type="transmembrane region" description="Helical" evidence="1">
    <location>
        <begin position="6"/>
        <end position="29"/>
    </location>
</feature>
<dbReference type="PANTHER" id="PTHR38095">
    <property type="entry name" value="ANAEROBIC DIMETHYL SULFOXIDE REDUCTASE CHAIN YNFH"/>
    <property type="match status" value="1"/>
</dbReference>
<feature type="transmembrane region" description="Helical" evidence="1">
    <location>
        <begin position="221"/>
        <end position="244"/>
    </location>
</feature>
<dbReference type="EMBL" id="BBSC01000005">
    <property type="protein sequence ID" value="GAM76154.1"/>
    <property type="molecule type" value="Genomic_DNA"/>
</dbReference>
<feature type="transmembrane region" description="Helical" evidence="1">
    <location>
        <begin position="251"/>
        <end position="271"/>
    </location>
</feature>
<proteinExistence type="predicted"/>
<feature type="transmembrane region" description="Helical" evidence="1">
    <location>
        <begin position="178"/>
        <end position="201"/>
    </location>
</feature>
<feature type="transmembrane region" description="Helical" evidence="1">
    <location>
        <begin position="83"/>
        <end position="105"/>
    </location>
</feature>
<dbReference type="PANTHER" id="PTHR38095:SF3">
    <property type="entry name" value="ANAEROBIC DIMETHYL SULFOXIDE REDUCTASE, SUBUNIT C"/>
    <property type="match status" value="1"/>
</dbReference>